<keyword evidence="3" id="KW-1185">Reference proteome</keyword>
<name>A0A2S9H0K9_9BURK</name>
<dbReference type="OrthoDB" id="8783685at2"/>
<evidence type="ECO:0000313" key="2">
    <source>
        <dbReference type="EMBL" id="PRC93498.1"/>
    </source>
</evidence>
<dbReference type="AlphaFoldDB" id="A0A2S9H0K9"/>
<protein>
    <recommendedName>
        <fullName evidence="1">DUF3885 domain-containing protein</fullName>
    </recommendedName>
</protein>
<dbReference type="RefSeq" id="WP_105531540.1">
    <property type="nucleotide sequence ID" value="NZ_PUGF01000007.1"/>
</dbReference>
<reference evidence="2 3" key="1">
    <citation type="submission" date="2018-02" db="EMBL/GenBank/DDBJ databases">
        <title>Solimicrobium silvestre gen. nov., sp. nov., isolated from alpine forest soil.</title>
        <authorList>
            <person name="Margesin R."/>
            <person name="Albuquerque L."/>
            <person name="Zhang D.-C."/>
            <person name="Froufe H.J.C."/>
            <person name="Severino R."/>
            <person name="Roxo I."/>
            <person name="Egas C."/>
            <person name="Da Costa M.S."/>
        </authorList>
    </citation>
    <scope>NUCLEOTIDE SEQUENCE [LARGE SCALE GENOMIC DNA]</scope>
    <source>
        <strain evidence="2 3">S20-91</strain>
    </source>
</reference>
<accession>A0A2S9H0K9</accession>
<dbReference type="Pfam" id="PF13021">
    <property type="entry name" value="DUF3885"/>
    <property type="match status" value="1"/>
</dbReference>
<dbReference type="InterPro" id="IPR024976">
    <property type="entry name" value="DUF3885"/>
</dbReference>
<organism evidence="2 3">
    <name type="scientific">Solimicrobium silvestre</name>
    <dbReference type="NCBI Taxonomy" id="2099400"/>
    <lineage>
        <taxon>Bacteria</taxon>
        <taxon>Pseudomonadati</taxon>
        <taxon>Pseudomonadota</taxon>
        <taxon>Betaproteobacteria</taxon>
        <taxon>Burkholderiales</taxon>
        <taxon>Oxalobacteraceae</taxon>
        <taxon>Solimicrobium</taxon>
    </lineage>
</organism>
<sequence>MKQTKASAEWSKNFPNAAPAGFLCRDAYADRWLRIHSLPESKRYAESESERLELLRRHNTVASDILGEDSDCILFLGQFGSDKIWQDDLDTPLNGILPVYAMTYEYDDDEWQFFSVPVRWQRARFDDLILAKANDLTGPVMFANTKLGTAYSPYDGGADLFYSMQSNLERAKLNYSAWLSGRDNSL</sequence>
<dbReference type="Proteomes" id="UP000237839">
    <property type="component" value="Unassembled WGS sequence"/>
</dbReference>
<comment type="caution">
    <text evidence="2">The sequence shown here is derived from an EMBL/GenBank/DDBJ whole genome shotgun (WGS) entry which is preliminary data.</text>
</comment>
<gene>
    <name evidence="2" type="ORF">S2091_1885</name>
</gene>
<dbReference type="EMBL" id="PUGF01000007">
    <property type="protein sequence ID" value="PRC93498.1"/>
    <property type="molecule type" value="Genomic_DNA"/>
</dbReference>
<feature type="domain" description="DUF3885" evidence="1">
    <location>
        <begin position="23"/>
        <end position="183"/>
    </location>
</feature>
<proteinExistence type="predicted"/>
<evidence type="ECO:0000313" key="3">
    <source>
        <dbReference type="Proteomes" id="UP000237839"/>
    </source>
</evidence>
<evidence type="ECO:0000259" key="1">
    <source>
        <dbReference type="Pfam" id="PF13021"/>
    </source>
</evidence>